<dbReference type="EC" id="3.1.1.1" evidence="8"/>
<feature type="region of interest" description="Disordered" evidence="6">
    <location>
        <begin position="1"/>
        <end position="85"/>
    </location>
</feature>
<dbReference type="InterPro" id="IPR056632">
    <property type="entry name" value="DUF7730"/>
</dbReference>
<feature type="region of interest" description="Disordered" evidence="6">
    <location>
        <begin position="122"/>
        <end position="149"/>
    </location>
</feature>
<evidence type="ECO:0000256" key="6">
    <source>
        <dbReference type="SAM" id="MobiDB-lite"/>
    </source>
</evidence>
<protein>
    <submittedName>
        <fullName evidence="8">Triacylglycerol lipase</fullName>
        <ecNumber evidence="8">3.1.1.1</ecNumber>
        <ecNumber evidence="8">3.1.1.3</ecNumber>
    </submittedName>
</protein>
<dbReference type="GO" id="GO:0106435">
    <property type="term" value="F:carboxylesterase activity"/>
    <property type="evidence" value="ECO:0007669"/>
    <property type="project" value="UniProtKB-EC"/>
</dbReference>
<evidence type="ECO:0000256" key="3">
    <source>
        <dbReference type="ARBA" id="ARBA00022963"/>
    </source>
</evidence>
<comment type="function">
    <text evidence="1">Probable lipid hydrolase.</text>
</comment>
<dbReference type="Pfam" id="PF01734">
    <property type="entry name" value="Patatin"/>
    <property type="match status" value="1"/>
</dbReference>
<feature type="compositionally biased region" description="Polar residues" evidence="6">
    <location>
        <begin position="1200"/>
        <end position="1221"/>
    </location>
</feature>
<dbReference type="InterPro" id="IPR002641">
    <property type="entry name" value="PNPLA_dom"/>
</dbReference>
<feature type="compositionally biased region" description="Pro residues" evidence="6">
    <location>
        <begin position="1246"/>
        <end position="1261"/>
    </location>
</feature>
<dbReference type="InterPro" id="IPR050301">
    <property type="entry name" value="NTE"/>
</dbReference>
<dbReference type="PANTHER" id="PTHR14226:SF10">
    <property type="entry name" value="TRIACYLGLYCEROL LIPASE 4-RELATED"/>
    <property type="match status" value="1"/>
</dbReference>
<organism evidence="8 9">
    <name type="scientific">Stemphylium lycopersici</name>
    <name type="common">Tomato gray leaf spot disease fungus</name>
    <name type="synonym">Thyrospora lycopersici</name>
    <dbReference type="NCBI Taxonomy" id="183478"/>
    <lineage>
        <taxon>Eukaryota</taxon>
        <taxon>Fungi</taxon>
        <taxon>Dikarya</taxon>
        <taxon>Ascomycota</taxon>
        <taxon>Pezizomycotina</taxon>
        <taxon>Dothideomycetes</taxon>
        <taxon>Pleosporomycetidae</taxon>
        <taxon>Pleosporales</taxon>
        <taxon>Pleosporineae</taxon>
        <taxon>Pleosporaceae</taxon>
        <taxon>Stemphylium</taxon>
    </lineage>
</organism>
<dbReference type="CDD" id="cd07230">
    <property type="entry name" value="Pat_TGL4-5_like"/>
    <property type="match status" value="1"/>
</dbReference>
<feature type="compositionally biased region" description="Basic and acidic residues" evidence="6">
    <location>
        <begin position="15"/>
        <end position="32"/>
    </location>
</feature>
<feature type="domain" description="PNPLA" evidence="7">
    <location>
        <begin position="680"/>
        <end position="878"/>
    </location>
</feature>
<feature type="region of interest" description="Disordered" evidence="6">
    <location>
        <begin position="1030"/>
        <end position="1291"/>
    </location>
</feature>
<keyword evidence="4 5" id="KW-0443">Lipid metabolism</keyword>
<sequence length="1291" mass="143540">MVKKITYSRRHPEKKRQAPYDFDLTHGGESDRKRTKVNGESDDLQLPTPPSNRQGKKTFTSENGAFSGPISIPEDTDLQPSTESGKNLRVFKKVLHSGRYQAARPHDDTMQEDREQFVEMMRSGRKKSHLPTPPAEAQNKAHQQPREDDTAVRLNGSAFKGDLKSLKASPTSKTSQLFERIIKNEQPRVPYQPRAYKAADTAAPRETINGGLLSRNSREAHVWSRNQADSPFLRLPENVRDLIYKYTLGGKTININYDMYRTSFDPTQPKVMQQVIPVFRYSCIIIDGRTNPYNAAAKPYIKTQTSLTLLNNICRQMYAETATLPYQLNTIGFGSHNIMVNFLLMEKRLSRQQLDAFTQLMLPDDLPGSNMLAYLRNLEKVYLAFEQTGKSSGWYRVDREEGERPILARILKTRDLCFCHLPSYPNNFKTCPSSVSVGPSTLFGPANPGFATFAHGVHQRSMSLLSDTILAGGSTRLHVRGGRDGQKAVKKSKSHAGFLGPLAHLVRNPVGSLVGTLDDGLVPEPNAGTAEANRRQVLYLRIKDAETYDEWKAAATELDVLEGNEAWKEEDDTPEYNVDLVAARLKELDDARMSCDVTRMLFLIRTTLTRGLGDMGHLRLYKHSHIGTKRLIERYIDSAQQTLAALLDVSEKQGDQCPVEPRRLVDQLLQTRQSFGRSALLLSGGGTFGMNHIGVVKCLWDARLLPRIISGASAGSIVCAVLCTRTDAEIPDVMHKFCYGDLNVFGNPDQPDGIMGKAMRMMKSGVLFDISHLMRVMRELLGDMTFQEAYNRTRRILNIPVSTSSMYELPRLLNYITAPNVMIWSAVCTSCSVPLVYKKASLIAKDPKTGLEVPWDPNPDATWIDGSVDNDLPMTRLAELFNVNHFIVSQVNPHVVPFLAKEEELVPTEAQQQLAAGPSWVSLSASLCKGEVMHRLQQLADTGFLPNLVTKGKSVLSQKYSGDINIFPKIHYADFPRVLSNPTPEYMIGCMLTGKQATWPKLSRIQNHVAIELALDDTIQKLKGRLVFSPSPNHLDIRRTSSQDTNLSQRKRAKSTHKMTRFESRTNPPSPVLRKSAPTSPFLSRPNLKPFSQPPSAPKRANLANHPKRRSTVGLGLDTIQLEPGSSTNDTSDQDYFADPDSDITEGASSPSPPTSPNFQGPTLWPSTPQASMRAVSQPLPRPTPPPTTSNSPLRRRTGTLFSLTMTSATSQSTTGNTPSSPELRYKRLFHPPGPATPDVSVGPPMLEPEPVWPTPSPPTSRPGSRRNSASGMSHDPSGTRGMLMRKKSYM</sequence>
<dbReference type="SUPFAM" id="SSF52151">
    <property type="entry name" value="FabD/lysophospholipase-like"/>
    <property type="match status" value="1"/>
</dbReference>
<feature type="short sequence motif" description="GXSXG" evidence="5">
    <location>
        <begin position="711"/>
        <end position="715"/>
    </location>
</feature>
<keyword evidence="2 5" id="KW-0378">Hydrolase</keyword>
<dbReference type="GO" id="GO:0016042">
    <property type="term" value="P:lipid catabolic process"/>
    <property type="evidence" value="ECO:0007669"/>
    <property type="project" value="UniProtKB-UniRule"/>
</dbReference>
<keyword evidence="3 5" id="KW-0442">Lipid degradation</keyword>
<dbReference type="Gene3D" id="3.40.1090.10">
    <property type="entry name" value="Cytosolic phospholipase A2 catalytic domain"/>
    <property type="match status" value="2"/>
</dbReference>
<evidence type="ECO:0000256" key="4">
    <source>
        <dbReference type="ARBA" id="ARBA00023098"/>
    </source>
</evidence>
<feature type="active site" description="Proton acceptor" evidence="5">
    <location>
        <position position="865"/>
    </location>
</feature>
<evidence type="ECO:0000256" key="1">
    <source>
        <dbReference type="ARBA" id="ARBA00002682"/>
    </source>
</evidence>
<dbReference type="Pfam" id="PF24864">
    <property type="entry name" value="DUF7730"/>
    <property type="match status" value="1"/>
</dbReference>
<dbReference type="InterPro" id="IPR021771">
    <property type="entry name" value="Triacylglycerol_lipase_N"/>
</dbReference>
<keyword evidence="9" id="KW-1185">Reference proteome</keyword>
<comment type="caution">
    <text evidence="8">The sequence shown here is derived from an EMBL/GenBank/DDBJ whole genome shotgun (WGS) entry which is preliminary data.</text>
</comment>
<dbReference type="GO" id="GO:0006641">
    <property type="term" value="P:triglyceride metabolic process"/>
    <property type="evidence" value="ECO:0007669"/>
    <property type="project" value="UniProtKB-ARBA"/>
</dbReference>
<feature type="compositionally biased region" description="Polar residues" evidence="6">
    <location>
        <begin position="51"/>
        <end position="64"/>
    </location>
</feature>
<dbReference type="PANTHER" id="PTHR14226">
    <property type="entry name" value="NEUROPATHY TARGET ESTERASE/SWISS CHEESE D.MELANOGASTER"/>
    <property type="match status" value="1"/>
</dbReference>
<dbReference type="Pfam" id="PF11815">
    <property type="entry name" value="DUF3336"/>
    <property type="match status" value="1"/>
</dbReference>
<dbReference type="PROSITE" id="PS51635">
    <property type="entry name" value="PNPLA"/>
    <property type="match status" value="1"/>
</dbReference>
<dbReference type="InterPro" id="IPR016035">
    <property type="entry name" value="Acyl_Trfase/lysoPLipase"/>
</dbReference>
<dbReference type="EMBL" id="QGDH01000009">
    <property type="protein sequence ID" value="RAR15707.1"/>
    <property type="molecule type" value="Genomic_DNA"/>
</dbReference>
<evidence type="ECO:0000256" key="2">
    <source>
        <dbReference type="ARBA" id="ARBA00022801"/>
    </source>
</evidence>
<name>A0A364NER7_STELY</name>
<feature type="compositionally biased region" description="Polar residues" evidence="6">
    <location>
        <begin position="1157"/>
        <end position="1171"/>
    </location>
</feature>
<evidence type="ECO:0000313" key="8">
    <source>
        <dbReference type="EMBL" id="RAR15707.1"/>
    </source>
</evidence>
<evidence type="ECO:0000256" key="5">
    <source>
        <dbReference type="PROSITE-ProRule" id="PRU01161"/>
    </source>
</evidence>
<evidence type="ECO:0000259" key="7">
    <source>
        <dbReference type="PROSITE" id="PS51635"/>
    </source>
</evidence>
<gene>
    <name evidence="8" type="ORF">DDE83_000939</name>
</gene>
<dbReference type="GO" id="GO:0004806">
    <property type="term" value="F:triacylglycerol lipase activity"/>
    <property type="evidence" value="ECO:0007669"/>
    <property type="project" value="UniProtKB-EC"/>
</dbReference>
<dbReference type="STRING" id="183478.A0A364NER7"/>
<dbReference type="EC" id="3.1.1.3" evidence="8"/>
<feature type="compositionally biased region" description="Basic residues" evidence="6">
    <location>
        <begin position="1"/>
        <end position="14"/>
    </location>
</feature>
<comment type="caution">
    <text evidence="5">Lacks conserved residue(s) required for the propagation of feature annotation.</text>
</comment>
<dbReference type="Proteomes" id="UP000249619">
    <property type="component" value="Unassembled WGS sequence"/>
</dbReference>
<feature type="compositionally biased region" description="Basic residues" evidence="6">
    <location>
        <begin position="1049"/>
        <end position="1059"/>
    </location>
</feature>
<reference evidence="9" key="1">
    <citation type="submission" date="2018-05" db="EMBL/GenBank/DDBJ databases">
        <title>Draft genome sequence of Stemphylium lycopersici strain CIDEFI 213.</title>
        <authorList>
            <person name="Medina R."/>
            <person name="Franco M.E.E."/>
            <person name="Lucentini C.G."/>
            <person name="Saparrat M.C.N."/>
            <person name="Balatti P.A."/>
        </authorList>
    </citation>
    <scope>NUCLEOTIDE SEQUENCE [LARGE SCALE GENOMIC DNA]</scope>
    <source>
        <strain evidence="9">CIDEFI 213</strain>
    </source>
</reference>
<feature type="active site" description="Nucleophile" evidence="5">
    <location>
        <position position="713"/>
    </location>
</feature>
<feature type="compositionally biased region" description="Acidic residues" evidence="6">
    <location>
        <begin position="1132"/>
        <end position="1144"/>
    </location>
</feature>
<accession>A0A364NER7</accession>
<evidence type="ECO:0000313" key="9">
    <source>
        <dbReference type="Proteomes" id="UP000249619"/>
    </source>
</evidence>
<feature type="short sequence motif" description="GXGXXG" evidence="5">
    <location>
        <begin position="684"/>
        <end position="689"/>
    </location>
</feature>
<proteinExistence type="predicted"/>